<feature type="chain" id="PRO_5043618901" evidence="9">
    <location>
        <begin position="18"/>
        <end position="421"/>
    </location>
</feature>
<comment type="similarity">
    <text evidence="3">Belongs to the SPS2 family.</text>
</comment>
<dbReference type="PANTHER" id="PTHR31018:SF3">
    <property type="entry name" value="RECEPTOR PROTEIN-TYROSINE KINASE"/>
    <property type="match status" value="1"/>
</dbReference>
<gene>
    <name evidence="10" type="ORF">DASB73_039230</name>
</gene>
<evidence type="ECO:0000256" key="8">
    <source>
        <dbReference type="SAM" id="MobiDB-lite"/>
    </source>
</evidence>
<dbReference type="GO" id="GO:0009986">
    <property type="term" value="C:cell surface"/>
    <property type="evidence" value="ECO:0007669"/>
    <property type="project" value="TreeGrafter"/>
</dbReference>
<sequence>MVCKFAVASSLLSLAFAAPSNKTCSTQLNVTSQTDLDTISGCEVFRNSIHIGGDAAVLTLNGVQNITGDIYIYNATELTSFAAPELQEIKGSLDLEIVEVLSTLSMPQLTDLGSIKLLTLPALEELQFNAGVRNAKDILISDTSLKSLDGLNLSQVETFDVNNNKNIKDISIDATSISQLLDISFNSENVNVSLPNLKWANNATFRYCASVLMPELQSVNQSLGFINNTFYNVSADNLESVGGTFILSSNRNLQKASFAKLSKVGGGFVIANNSQYSDVAGFSNLSSVGGAIDMVGNLTNASFPELNQVDGGVVVDSDNVFNCSVFDEAHENGDFHGDAYVCKGKSTTISTTLASATATHSASSSSDSHATTTTTHKSTESASGSASSSATSSKHSKNGAVANSAGLGLLGSLAALLFQFI</sequence>
<name>A0AAV5RN53_STABA</name>
<evidence type="ECO:0000256" key="2">
    <source>
        <dbReference type="ARBA" id="ARBA00004609"/>
    </source>
</evidence>
<keyword evidence="6 9" id="KW-0732">Signal</keyword>
<proteinExistence type="inferred from homology"/>
<organism evidence="10 11">
    <name type="scientific">Starmerella bacillaris</name>
    <name type="common">Yeast</name>
    <name type="synonym">Candida zemplinina</name>
    <dbReference type="NCBI Taxonomy" id="1247836"/>
    <lineage>
        <taxon>Eukaryota</taxon>
        <taxon>Fungi</taxon>
        <taxon>Dikarya</taxon>
        <taxon>Ascomycota</taxon>
        <taxon>Saccharomycotina</taxon>
        <taxon>Dipodascomycetes</taxon>
        <taxon>Dipodascales</taxon>
        <taxon>Trichomonascaceae</taxon>
        <taxon>Starmerella</taxon>
    </lineage>
</organism>
<evidence type="ECO:0000256" key="9">
    <source>
        <dbReference type="SAM" id="SignalP"/>
    </source>
</evidence>
<evidence type="ECO:0000256" key="7">
    <source>
        <dbReference type="ARBA" id="ARBA00023180"/>
    </source>
</evidence>
<dbReference type="InterPro" id="IPR036941">
    <property type="entry name" value="Rcpt_L-dom_sf"/>
</dbReference>
<feature type="region of interest" description="Disordered" evidence="8">
    <location>
        <begin position="360"/>
        <end position="397"/>
    </location>
</feature>
<dbReference type="Gene3D" id="3.80.20.20">
    <property type="entry name" value="Receptor L-domain"/>
    <property type="match status" value="1"/>
</dbReference>
<evidence type="ECO:0000256" key="6">
    <source>
        <dbReference type="ARBA" id="ARBA00022729"/>
    </source>
</evidence>
<feature type="signal peptide" evidence="9">
    <location>
        <begin position="1"/>
        <end position="17"/>
    </location>
</feature>
<evidence type="ECO:0000313" key="10">
    <source>
        <dbReference type="EMBL" id="GMM52960.1"/>
    </source>
</evidence>
<accession>A0AAV5RN53</accession>
<evidence type="ECO:0000256" key="1">
    <source>
        <dbReference type="ARBA" id="ARBA00004191"/>
    </source>
</evidence>
<keyword evidence="4" id="KW-0134">Cell wall</keyword>
<dbReference type="InterPro" id="IPR051648">
    <property type="entry name" value="CWI-Assembly_Regulator"/>
</dbReference>
<keyword evidence="5" id="KW-0964">Secreted</keyword>
<dbReference type="GO" id="GO:0009277">
    <property type="term" value="C:fungal-type cell wall"/>
    <property type="evidence" value="ECO:0007669"/>
    <property type="project" value="TreeGrafter"/>
</dbReference>
<dbReference type="EMBL" id="BTGC01000008">
    <property type="protein sequence ID" value="GMM52960.1"/>
    <property type="molecule type" value="Genomic_DNA"/>
</dbReference>
<dbReference type="GO" id="GO:0031505">
    <property type="term" value="P:fungal-type cell wall organization"/>
    <property type="evidence" value="ECO:0007669"/>
    <property type="project" value="TreeGrafter"/>
</dbReference>
<protein>
    <submittedName>
        <fullName evidence="10">Ecm33 protein</fullName>
    </submittedName>
</protein>
<reference evidence="10 11" key="1">
    <citation type="journal article" date="2023" name="Elife">
        <title>Identification of key yeast species and microbe-microbe interactions impacting larval growth of Drosophila in the wild.</title>
        <authorList>
            <person name="Mure A."/>
            <person name="Sugiura Y."/>
            <person name="Maeda R."/>
            <person name="Honda K."/>
            <person name="Sakurai N."/>
            <person name="Takahashi Y."/>
            <person name="Watada M."/>
            <person name="Katoh T."/>
            <person name="Gotoh A."/>
            <person name="Gotoh Y."/>
            <person name="Taniguchi I."/>
            <person name="Nakamura K."/>
            <person name="Hayashi T."/>
            <person name="Katayama T."/>
            <person name="Uemura T."/>
            <person name="Hattori Y."/>
        </authorList>
    </citation>
    <scope>NUCLEOTIDE SEQUENCE [LARGE SCALE GENOMIC DNA]</scope>
    <source>
        <strain evidence="10 11">SB-73</strain>
    </source>
</reference>
<dbReference type="PANTHER" id="PTHR31018">
    <property type="entry name" value="SPORULATION-SPECIFIC PROTEIN-RELATED"/>
    <property type="match status" value="1"/>
</dbReference>
<keyword evidence="7" id="KW-0325">Glycoprotein</keyword>
<dbReference type="Proteomes" id="UP001362899">
    <property type="component" value="Unassembled WGS sequence"/>
</dbReference>
<comment type="subcellular location">
    <subcellularLocation>
        <location evidence="2">Cell membrane</location>
        <topology evidence="2">Lipid-anchor</topology>
        <topology evidence="2">GPI-anchor</topology>
    </subcellularLocation>
    <subcellularLocation>
        <location evidence="1">Secreted</location>
        <location evidence="1">Cell wall</location>
    </subcellularLocation>
</comment>
<dbReference type="GO" id="GO:0005886">
    <property type="term" value="C:plasma membrane"/>
    <property type="evidence" value="ECO:0007669"/>
    <property type="project" value="UniProtKB-SubCell"/>
</dbReference>
<keyword evidence="11" id="KW-1185">Reference proteome</keyword>
<evidence type="ECO:0000256" key="5">
    <source>
        <dbReference type="ARBA" id="ARBA00022525"/>
    </source>
</evidence>
<evidence type="ECO:0000313" key="11">
    <source>
        <dbReference type="Proteomes" id="UP001362899"/>
    </source>
</evidence>
<dbReference type="AlphaFoldDB" id="A0AAV5RN53"/>
<evidence type="ECO:0000256" key="4">
    <source>
        <dbReference type="ARBA" id="ARBA00022512"/>
    </source>
</evidence>
<evidence type="ECO:0000256" key="3">
    <source>
        <dbReference type="ARBA" id="ARBA00005798"/>
    </source>
</evidence>
<comment type="caution">
    <text evidence="10">The sequence shown here is derived from an EMBL/GenBank/DDBJ whole genome shotgun (WGS) entry which is preliminary data.</text>
</comment>
<dbReference type="SUPFAM" id="SSF52058">
    <property type="entry name" value="L domain-like"/>
    <property type="match status" value="2"/>
</dbReference>